<keyword evidence="1" id="KW-0812">Transmembrane</keyword>
<dbReference type="EMBL" id="PNCJ01000004">
    <property type="protein sequence ID" value="TMP39883.1"/>
    <property type="molecule type" value="Genomic_DNA"/>
</dbReference>
<keyword evidence="1" id="KW-0472">Membrane</keyword>
<accession>A0A5S3X5Y9</accession>
<evidence type="ECO:0000256" key="1">
    <source>
        <dbReference type="SAM" id="Phobius"/>
    </source>
</evidence>
<evidence type="ECO:0000313" key="3">
    <source>
        <dbReference type="Proteomes" id="UP000306719"/>
    </source>
</evidence>
<protein>
    <submittedName>
        <fullName evidence="2">Uncharacterized protein</fullName>
    </submittedName>
</protein>
<dbReference type="RefSeq" id="WP_138543125.1">
    <property type="nucleotide sequence ID" value="NZ_PNCJ01000004.1"/>
</dbReference>
<dbReference type="Proteomes" id="UP000306719">
    <property type="component" value="Unassembled WGS sequence"/>
</dbReference>
<feature type="transmembrane region" description="Helical" evidence="1">
    <location>
        <begin position="68"/>
        <end position="89"/>
    </location>
</feature>
<name>A0A5S3X5Y9_9GAMM</name>
<reference evidence="2 3" key="1">
    <citation type="submission" date="2018-01" db="EMBL/GenBank/DDBJ databases">
        <authorList>
            <person name="Paulsen S."/>
            <person name="Gram L.K."/>
        </authorList>
    </citation>
    <scope>NUCLEOTIDE SEQUENCE [LARGE SCALE GENOMIC DNA]</scope>
    <source>
        <strain evidence="2 3">S2599</strain>
    </source>
</reference>
<feature type="transmembrane region" description="Helical" evidence="1">
    <location>
        <begin position="6"/>
        <end position="26"/>
    </location>
</feature>
<reference evidence="3" key="2">
    <citation type="submission" date="2019-06" db="EMBL/GenBank/DDBJ databases">
        <title>Co-occurence of chitin degradation, pigmentation and bioactivity in marine Pseudoalteromonas.</title>
        <authorList>
            <person name="Sonnenschein E.C."/>
            <person name="Bech P.K."/>
        </authorList>
    </citation>
    <scope>NUCLEOTIDE SEQUENCE [LARGE SCALE GENOMIC DNA]</scope>
    <source>
        <strain evidence="3">S2599</strain>
    </source>
</reference>
<dbReference type="OrthoDB" id="6401757at2"/>
<comment type="caution">
    <text evidence="2">The sequence shown here is derived from an EMBL/GenBank/DDBJ whole genome shotgun (WGS) entry which is preliminary data.</text>
</comment>
<evidence type="ECO:0000313" key="2">
    <source>
        <dbReference type="EMBL" id="TMP39883.1"/>
    </source>
</evidence>
<sequence length="104" mass="11654">MKDVVIDILFAGLLIVPLVLNFSPSLVEKLISIFDKSIAKSTSYLLSLPISVYLIYEMSTKNNWAAQLSLFVAFVLFFTIYATALSCLFHRAGKHNKHLNSDNV</sequence>
<proteinExistence type="predicted"/>
<keyword evidence="1" id="KW-1133">Transmembrane helix</keyword>
<dbReference type="AlphaFoldDB" id="A0A5S3X5Y9"/>
<organism evidence="2 3">
    <name type="scientific">Pseudoalteromonas rubra</name>
    <dbReference type="NCBI Taxonomy" id="43658"/>
    <lineage>
        <taxon>Bacteria</taxon>
        <taxon>Pseudomonadati</taxon>
        <taxon>Pseudomonadota</taxon>
        <taxon>Gammaproteobacteria</taxon>
        <taxon>Alteromonadales</taxon>
        <taxon>Pseudoalteromonadaceae</taxon>
        <taxon>Pseudoalteromonas</taxon>
    </lineage>
</organism>
<gene>
    <name evidence="2" type="ORF">CWB98_01040</name>
</gene>